<dbReference type="Proteomes" id="UP000238137">
    <property type="component" value="Unassembled WGS sequence"/>
</dbReference>
<feature type="compositionally biased region" description="Low complexity" evidence="1">
    <location>
        <begin position="131"/>
        <end position="150"/>
    </location>
</feature>
<feature type="compositionally biased region" description="Polar residues" evidence="1">
    <location>
        <begin position="118"/>
        <end position="130"/>
    </location>
</feature>
<organism evidence="2 3">
    <name type="scientific">Paracoccus methylarcula</name>
    <dbReference type="NCBI Taxonomy" id="72022"/>
    <lineage>
        <taxon>Bacteria</taxon>
        <taxon>Pseudomonadati</taxon>
        <taxon>Pseudomonadota</taxon>
        <taxon>Alphaproteobacteria</taxon>
        <taxon>Rhodobacterales</taxon>
        <taxon>Paracoccaceae</taxon>
        <taxon>Paracoccus</taxon>
    </lineage>
</organism>
<accession>A0A3R7LIT4</accession>
<evidence type="ECO:0000256" key="1">
    <source>
        <dbReference type="SAM" id="MobiDB-lite"/>
    </source>
</evidence>
<dbReference type="RefSeq" id="WP_148043704.1">
    <property type="nucleotide sequence ID" value="NZ_PXNQ02000011.1"/>
</dbReference>
<name>A0A3R7LIT4_9RHOB</name>
<proteinExistence type="predicted"/>
<feature type="compositionally biased region" description="Low complexity" evidence="1">
    <location>
        <begin position="12"/>
        <end position="30"/>
    </location>
</feature>
<evidence type="ECO:0000313" key="2">
    <source>
        <dbReference type="EMBL" id="RNF33413.1"/>
    </source>
</evidence>
<reference evidence="2" key="1">
    <citation type="submission" date="2018-05" db="EMBL/GenBank/DDBJ databases">
        <title>Reclassification of Methylarcula marina and Methylarcula terricola as Paracoccus methylarcula sp.nov., comb.nov. and Paracoccus terricola comb.nov.</title>
        <authorList>
            <person name="Shmareva M.N."/>
            <person name="Doronina N.V."/>
            <person name="Vasilenko O.V."/>
            <person name="Tarlachkov S.V."/>
            <person name="Trotsenko Y.A."/>
        </authorList>
    </citation>
    <scope>NUCLEOTIDE SEQUENCE [LARGE SCALE GENOMIC DNA]</scope>
    <source>
        <strain evidence="2">VKM B-2159</strain>
    </source>
</reference>
<feature type="compositionally biased region" description="Polar residues" evidence="1">
    <location>
        <begin position="1"/>
        <end position="10"/>
    </location>
</feature>
<protein>
    <submittedName>
        <fullName evidence="2">Uncharacterized protein</fullName>
    </submittedName>
</protein>
<feature type="region of interest" description="Disordered" evidence="1">
    <location>
        <begin position="1"/>
        <end position="159"/>
    </location>
</feature>
<comment type="caution">
    <text evidence="2">The sequence shown here is derived from an EMBL/GenBank/DDBJ whole genome shotgun (WGS) entry which is preliminary data.</text>
</comment>
<dbReference type="AlphaFoldDB" id="A0A3R7LIT4"/>
<dbReference type="EMBL" id="PXNQ02000011">
    <property type="protein sequence ID" value="RNF33413.1"/>
    <property type="molecule type" value="Genomic_DNA"/>
</dbReference>
<evidence type="ECO:0000313" key="3">
    <source>
        <dbReference type="Proteomes" id="UP000238137"/>
    </source>
</evidence>
<keyword evidence="3" id="KW-1185">Reference proteome</keyword>
<gene>
    <name evidence="2" type="ORF">A7A09_016840</name>
</gene>
<sequence length="159" mass="16037">MTPNSQTGQSEPPAVSVPAAEPAPVGATAVNLPPETAMPGSDLSQTRAPEAEDGPELEMPSALPAPTVIDLPGKIRASEQDSLPASSPIEAIAAQAPNTETAETAQDETGQDGAEPIASTTEPSASESVQDSAAPALPSPALDLSTPPDLSDLRALRRD</sequence>